<evidence type="ECO:0000313" key="1">
    <source>
        <dbReference type="EMBL" id="GKV11562.1"/>
    </source>
</evidence>
<organism evidence="1 2">
    <name type="scientific">Rubroshorea leprosula</name>
    <dbReference type="NCBI Taxonomy" id="152421"/>
    <lineage>
        <taxon>Eukaryota</taxon>
        <taxon>Viridiplantae</taxon>
        <taxon>Streptophyta</taxon>
        <taxon>Embryophyta</taxon>
        <taxon>Tracheophyta</taxon>
        <taxon>Spermatophyta</taxon>
        <taxon>Magnoliopsida</taxon>
        <taxon>eudicotyledons</taxon>
        <taxon>Gunneridae</taxon>
        <taxon>Pentapetalae</taxon>
        <taxon>rosids</taxon>
        <taxon>malvids</taxon>
        <taxon>Malvales</taxon>
        <taxon>Dipterocarpaceae</taxon>
        <taxon>Rubroshorea</taxon>
    </lineage>
</organism>
<sequence>MRGIFGLSIQGAYYEEVVLSYKELTEDLPPYCLLLFKAFVMIENYDRYDGDGNVISIPKLDRPLKWTFGHVRKLGGVPEQWDRLGIFVFPDGEEFVKVGTFKATTQMAIGVTYSLVPPILACIYRGLRQLTKVLEGSWANILDFMMSIRAGYVVLRQEGSFTKKSYNLHRFARQHGFQQRLPRRHVKLPHGCEVSNLYHLWLSLIQVHSNTFLHIPSVEGEVASRVDPAYLKWWNEEAFPSISTVCI</sequence>
<protein>
    <submittedName>
        <fullName evidence="1">Uncharacterized protein</fullName>
    </submittedName>
</protein>
<gene>
    <name evidence="1" type="ORF">SLEP1_g22810</name>
</gene>
<dbReference type="AlphaFoldDB" id="A0AAV5JDC3"/>
<keyword evidence="2" id="KW-1185">Reference proteome</keyword>
<name>A0AAV5JDC3_9ROSI</name>
<evidence type="ECO:0000313" key="2">
    <source>
        <dbReference type="Proteomes" id="UP001054252"/>
    </source>
</evidence>
<dbReference type="EMBL" id="BPVZ01000034">
    <property type="protein sequence ID" value="GKV11562.1"/>
    <property type="molecule type" value="Genomic_DNA"/>
</dbReference>
<proteinExistence type="predicted"/>
<accession>A0AAV5JDC3</accession>
<dbReference type="Proteomes" id="UP001054252">
    <property type="component" value="Unassembled WGS sequence"/>
</dbReference>
<comment type="caution">
    <text evidence="1">The sequence shown here is derived from an EMBL/GenBank/DDBJ whole genome shotgun (WGS) entry which is preliminary data.</text>
</comment>
<reference evidence="1 2" key="1">
    <citation type="journal article" date="2021" name="Commun. Biol.">
        <title>The genome of Shorea leprosula (Dipterocarpaceae) highlights the ecological relevance of drought in aseasonal tropical rainforests.</title>
        <authorList>
            <person name="Ng K.K.S."/>
            <person name="Kobayashi M.J."/>
            <person name="Fawcett J.A."/>
            <person name="Hatakeyama M."/>
            <person name="Paape T."/>
            <person name="Ng C.H."/>
            <person name="Ang C.C."/>
            <person name="Tnah L.H."/>
            <person name="Lee C.T."/>
            <person name="Nishiyama T."/>
            <person name="Sese J."/>
            <person name="O'Brien M.J."/>
            <person name="Copetti D."/>
            <person name="Mohd Noor M.I."/>
            <person name="Ong R.C."/>
            <person name="Putra M."/>
            <person name="Sireger I.Z."/>
            <person name="Indrioko S."/>
            <person name="Kosugi Y."/>
            <person name="Izuno A."/>
            <person name="Isagi Y."/>
            <person name="Lee S.L."/>
            <person name="Shimizu K.K."/>
        </authorList>
    </citation>
    <scope>NUCLEOTIDE SEQUENCE [LARGE SCALE GENOMIC DNA]</scope>
    <source>
        <strain evidence="1">214</strain>
    </source>
</reference>